<dbReference type="AlphaFoldDB" id="A0A3M0G1N3"/>
<evidence type="ECO:0000313" key="5">
    <source>
        <dbReference type="Proteomes" id="UP000275256"/>
    </source>
</evidence>
<dbReference type="GO" id="GO:0030163">
    <property type="term" value="P:protein catabolic process"/>
    <property type="evidence" value="ECO:0007669"/>
    <property type="project" value="InterPro"/>
</dbReference>
<dbReference type="PANTHER" id="PTHR10046">
    <property type="entry name" value="ATP DEPENDENT LON PROTEASE FAMILY MEMBER"/>
    <property type="match status" value="1"/>
</dbReference>
<dbReference type="GO" id="GO:0005524">
    <property type="term" value="F:ATP binding"/>
    <property type="evidence" value="ECO:0007669"/>
    <property type="project" value="InterPro"/>
</dbReference>
<keyword evidence="1" id="KW-1133">Transmembrane helix</keyword>
<evidence type="ECO:0000259" key="3">
    <source>
        <dbReference type="Pfam" id="PF13180"/>
    </source>
</evidence>
<dbReference type="SUPFAM" id="SSF50156">
    <property type="entry name" value="PDZ domain-like"/>
    <property type="match status" value="1"/>
</dbReference>
<feature type="domain" description="Lon proteolytic" evidence="2">
    <location>
        <begin position="245"/>
        <end position="331"/>
    </location>
</feature>
<evidence type="ECO:0000313" key="4">
    <source>
        <dbReference type="EMBL" id="RMB58891.1"/>
    </source>
</evidence>
<dbReference type="OrthoDB" id="2356897at2"/>
<dbReference type="InterPro" id="IPR020568">
    <property type="entry name" value="Ribosomal_Su5_D2-typ_SF"/>
</dbReference>
<dbReference type="SUPFAM" id="SSF54211">
    <property type="entry name" value="Ribosomal protein S5 domain 2-like"/>
    <property type="match status" value="1"/>
</dbReference>
<dbReference type="InterPro" id="IPR027065">
    <property type="entry name" value="Lon_Prtase"/>
</dbReference>
<dbReference type="Gene3D" id="2.30.42.10">
    <property type="match status" value="1"/>
</dbReference>
<protein>
    <submittedName>
        <fullName evidence="4">PDZ domain-containing protein</fullName>
    </submittedName>
</protein>
<dbReference type="InterPro" id="IPR008269">
    <property type="entry name" value="Lon_proteolytic"/>
</dbReference>
<dbReference type="GO" id="GO:0004176">
    <property type="term" value="F:ATP-dependent peptidase activity"/>
    <property type="evidence" value="ECO:0007669"/>
    <property type="project" value="InterPro"/>
</dbReference>
<dbReference type="InterPro" id="IPR036034">
    <property type="entry name" value="PDZ_sf"/>
</dbReference>
<dbReference type="Pfam" id="PF05362">
    <property type="entry name" value="Lon_C"/>
    <property type="match status" value="1"/>
</dbReference>
<evidence type="ECO:0000259" key="2">
    <source>
        <dbReference type="Pfam" id="PF05362"/>
    </source>
</evidence>
<dbReference type="InterPro" id="IPR014721">
    <property type="entry name" value="Ribsml_uS5_D2-typ_fold_subgr"/>
</dbReference>
<comment type="caution">
    <text evidence="4">The sequence shown here is derived from an EMBL/GenBank/DDBJ whole genome shotgun (WGS) entry which is preliminary data.</text>
</comment>
<organism evidence="4 5">
    <name type="scientific">Tessaracoccus antarcticus</name>
    <dbReference type="NCBI Taxonomy" id="2479848"/>
    <lineage>
        <taxon>Bacteria</taxon>
        <taxon>Bacillati</taxon>
        <taxon>Actinomycetota</taxon>
        <taxon>Actinomycetes</taxon>
        <taxon>Propionibacteriales</taxon>
        <taxon>Propionibacteriaceae</taxon>
        <taxon>Tessaracoccus</taxon>
    </lineage>
</organism>
<accession>A0A3M0G1N3</accession>
<keyword evidence="1" id="KW-0472">Membrane</keyword>
<proteinExistence type="predicted"/>
<name>A0A3M0G1N3_9ACTN</name>
<feature type="transmembrane region" description="Helical" evidence="1">
    <location>
        <begin position="12"/>
        <end position="33"/>
    </location>
</feature>
<evidence type="ECO:0000256" key="1">
    <source>
        <dbReference type="SAM" id="Phobius"/>
    </source>
</evidence>
<dbReference type="Pfam" id="PF13180">
    <property type="entry name" value="PDZ_2"/>
    <property type="match status" value="1"/>
</dbReference>
<dbReference type="InterPro" id="IPR001478">
    <property type="entry name" value="PDZ"/>
</dbReference>
<keyword evidence="5" id="KW-1185">Reference proteome</keyword>
<dbReference type="EMBL" id="REFW01000003">
    <property type="protein sequence ID" value="RMB58891.1"/>
    <property type="molecule type" value="Genomic_DNA"/>
</dbReference>
<feature type="domain" description="PDZ" evidence="3">
    <location>
        <begin position="134"/>
        <end position="211"/>
    </location>
</feature>
<dbReference type="Proteomes" id="UP000275256">
    <property type="component" value="Unassembled WGS sequence"/>
</dbReference>
<sequence length="352" mass="36471">MRGLRVSRNVVAIVSSIVFVILAALLVVTPVPFVTWRPGTTVNVLGSTGDGPLVEVKGVQNYPTGASSLLMTTVSTTRVDANVSLPEALLAHLNPHSDTLPRDVVYPVGLSDQDVREEAVAAMDTSRSNATVAALGAAGQSVKEMPMVESVVLSGPANDLLRPGDLIEEVDGKAVKSREEVVDLIAQRSVGDVVGFKVLRDKASELVLVKLEEGSGSTPVAGINVGTGFNYAPEVIYRVDSTVVGPSAGLVFSLAIYDKITEPNLLGDEIVAGTGAVDSAGKVGAIGGVREKIAGAEEAGASVFLLPTANCVDVGDLTTTMRLVPVSTLKDAIRALQKINEGKTYAEVPTCG</sequence>
<dbReference type="GO" id="GO:0006508">
    <property type="term" value="P:proteolysis"/>
    <property type="evidence" value="ECO:0007669"/>
    <property type="project" value="InterPro"/>
</dbReference>
<dbReference type="Gene3D" id="3.30.230.10">
    <property type="match status" value="1"/>
</dbReference>
<dbReference type="GO" id="GO:0004252">
    <property type="term" value="F:serine-type endopeptidase activity"/>
    <property type="evidence" value="ECO:0007669"/>
    <property type="project" value="InterPro"/>
</dbReference>
<keyword evidence="1" id="KW-0812">Transmembrane</keyword>
<gene>
    <name evidence="4" type="ORF">EAX62_12325</name>
</gene>
<reference evidence="4 5" key="1">
    <citation type="submission" date="2018-10" db="EMBL/GenBank/DDBJ databases">
        <title>Tessaracoccus antarcticuss sp. nov., isolated from sediment.</title>
        <authorList>
            <person name="Zhou L.Y."/>
            <person name="Du Z.J."/>
        </authorList>
    </citation>
    <scope>NUCLEOTIDE SEQUENCE [LARGE SCALE GENOMIC DNA]</scope>
    <source>
        <strain evidence="4 5">JDX10</strain>
    </source>
</reference>